<dbReference type="EMBL" id="VZCY01000072">
    <property type="protein sequence ID" value="MQN09991.1"/>
    <property type="molecule type" value="Genomic_DNA"/>
</dbReference>
<dbReference type="Gene3D" id="3.40.50.300">
    <property type="entry name" value="P-loop containing nucleotide triphosphate hydrolases"/>
    <property type="match status" value="1"/>
</dbReference>
<dbReference type="Proteomes" id="UP000406735">
    <property type="component" value="Unassembled WGS sequence"/>
</dbReference>
<dbReference type="RefSeq" id="WP_153079694.1">
    <property type="nucleotide sequence ID" value="NZ_VZAU01000100.1"/>
</dbReference>
<gene>
    <name evidence="2" type="ORF">F7D97_08670</name>
</gene>
<evidence type="ECO:0000259" key="1">
    <source>
        <dbReference type="Pfam" id="PF07693"/>
    </source>
</evidence>
<sequence length="159" mass="18314">MEARKFIIDEEKVLQKLDDGTAPSDLLNTEVYADALADCIERVPDDKSFTIGLYGDWGTGKSTIIKTLENECAQKSGKNYKFITYDAWKYANDSFRRMFIYELQKQLGVTQTKQMERFYDNINEDVEVRHKSNPGYVTAVSIAAIVIIQYCVKLIFNRL</sequence>
<dbReference type="InterPro" id="IPR027417">
    <property type="entry name" value="P-loop_NTPase"/>
</dbReference>
<protein>
    <recommendedName>
        <fullName evidence="1">KAP NTPase domain-containing protein</fullName>
    </recommendedName>
</protein>
<proteinExistence type="predicted"/>
<organism evidence="2 3">
    <name type="scientific">Segatella copri</name>
    <dbReference type="NCBI Taxonomy" id="165179"/>
    <lineage>
        <taxon>Bacteria</taxon>
        <taxon>Pseudomonadati</taxon>
        <taxon>Bacteroidota</taxon>
        <taxon>Bacteroidia</taxon>
        <taxon>Bacteroidales</taxon>
        <taxon>Prevotellaceae</taxon>
        <taxon>Segatella</taxon>
    </lineage>
</organism>
<reference evidence="2 3" key="1">
    <citation type="submission" date="2019-09" db="EMBL/GenBank/DDBJ databases">
        <title>Distinct polysaccharide growth profiles of human intestinal Prevotella copri isolates.</title>
        <authorList>
            <person name="Fehlner-Peach H."/>
            <person name="Magnabosco C."/>
            <person name="Raghavan V."/>
            <person name="Scher J.U."/>
            <person name="Tett A."/>
            <person name="Cox L.M."/>
            <person name="Gottsegen C."/>
            <person name="Watters A."/>
            <person name="Wiltshire- Gordon J.D."/>
            <person name="Segata N."/>
            <person name="Bonneau R."/>
            <person name="Littman D.R."/>
        </authorList>
    </citation>
    <scope>NUCLEOTIDE SEQUENCE [LARGE SCALE GENOMIC DNA]</scope>
    <source>
        <strain evidence="3">iK21513</strain>
    </source>
</reference>
<feature type="domain" description="KAP NTPase" evidence="1">
    <location>
        <begin position="30"/>
        <end position="119"/>
    </location>
</feature>
<evidence type="ECO:0000313" key="3">
    <source>
        <dbReference type="Proteomes" id="UP000406735"/>
    </source>
</evidence>
<accession>A0A6A7VWG4</accession>
<name>A0A6A7VWG4_9BACT</name>
<dbReference type="AlphaFoldDB" id="A0A6A7VWG4"/>
<dbReference type="Pfam" id="PF07693">
    <property type="entry name" value="KAP_NTPase"/>
    <property type="match status" value="1"/>
</dbReference>
<comment type="caution">
    <text evidence="2">The sequence shown here is derived from an EMBL/GenBank/DDBJ whole genome shotgun (WGS) entry which is preliminary data.</text>
</comment>
<dbReference type="InterPro" id="IPR011646">
    <property type="entry name" value="KAP_P-loop"/>
</dbReference>
<dbReference type="SUPFAM" id="SSF52540">
    <property type="entry name" value="P-loop containing nucleoside triphosphate hydrolases"/>
    <property type="match status" value="1"/>
</dbReference>
<evidence type="ECO:0000313" key="2">
    <source>
        <dbReference type="EMBL" id="MQN09991.1"/>
    </source>
</evidence>